<dbReference type="GeneID" id="106575220"/>
<gene>
    <name evidence="3" type="primary">LOC106575220</name>
</gene>
<feature type="transmembrane region" description="Helical" evidence="1">
    <location>
        <begin position="178"/>
        <end position="198"/>
    </location>
</feature>
<evidence type="ECO:0000313" key="3">
    <source>
        <dbReference type="RefSeq" id="XP_045554752.1"/>
    </source>
</evidence>
<dbReference type="Proteomes" id="UP001652741">
    <property type="component" value="Chromosome ssa17"/>
</dbReference>
<keyword evidence="1" id="KW-1133">Transmembrane helix</keyword>
<sequence>METSTTAVTTIPSTWIGALNDPVTELFTQSSVAGVLTTPAHMTETISDAFVGVLTTPAHMTETISDAFVGVLTTPAHMTETISDAFVGVLTTPAHMTETISDAFVGVLTTPAHMTETISDAFVGVLTTPAHMTETISDAFVGVLTITSADMTETTSDTLLVGATNTYEGSFEAIFIEVIFPLLGVLVLVGALVLCYIAKRKGNYHTYEAECGDSVDTYGSASQIEQVQLEILNEEE</sequence>
<proteinExistence type="predicted"/>
<dbReference type="RefSeq" id="XP_045554752.1">
    <property type="nucleotide sequence ID" value="XM_045698796.1"/>
</dbReference>
<name>A0ABM3D7G2_SALSA</name>
<evidence type="ECO:0000313" key="2">
    <source>
        <dbReference type="Proteomes" id="UP001652741"/>
    </source>
</evidence>
<keyword evidence="1" id="KW-0472">Membrane</keyword>
<keyword evidence="1" id="KW-0812">Transmembrane</keyword>
<reference evidence="3" key="1">
    <citation type="submission" date="2025-08" db="UniProtKB">
        <authorList>
            <consortium name="RefSeq"/>
        </authorList>
    </citation>
    <scope>IDENTIFICATION</scope>
</reference>
<evidence type="ECO:0000256" key="1">
    <source>
        <dbReference type="SAM" id="Phobius"/>
    </source>
</evidence>
<protein>
    <submittedName>
        <fullName evidence="3">Uncharacterized protein isoform X1</fullName>
    </submittedName>
</protein>
<keyword evidence="2" id="KW-1185">Reference proteome</keyword>
<accession>A0ABM3D7G2</accession>
<organism evidence="2 3">
    <name type="scientific">Salmo salar</name>
    <name type="common">Atlantic salmon</name>
    <dbReference type="NCBI Taxonomy" id="8030"/>
    <lineage>
        <taxon>Eukaryota</taxon>
        <taxon>Metazoa</taxon>
        <taxon>Chordata</taxon>
        <taxon>Craniata</taxon>
        <taxon>Vertebrata</taxon>
        <taxon>Euteleostomi</taxon>
        <taxon>Actinopterygii</taxon>
        <taxon>Neopterygii</taxon>
        <taxon>Teleostei</taxon>
        <taxon>Protacanthopterygii</taxon>
        <taxon>Salmoniformes</taxon>
        <taxon>Salmonidae</taxon>
        <taxon>Salmoninae</taxon>
        <taxon>Salmo</taxon>
    </lineage>
</organism>